<proteinExistence type="inferred from homology"/>
<dbReference type="InterPro" id="IPR051121">
    <property type="entry name" value="FAH"/>
</dbReference>
<comment type="similarity">
    <text evidence="1">Belongs to the FAH family.</text>
</comment>
<evidence type="ECO:0000256" key="2">
    <source>
        <dbReference type="ARBA" id="ARBA00022723"/>
    </source>
</evidence>
<feature type="domain" description="Fumarylacetoacetase-like C-terminal" evidence="3">
    <location>
        <begin position="77"/>
        <end position="282"/>
    </location>
</feature>
<keyword evidence="5" id="KW-1185">Reference proteome</keyword>
<keyword evidence="2" id="KW-0479">Metal-binding</keyword>
<dbReference type="Pfam" id="PF01557">
    <property type="entry name" value="FAA_hydrolase"/>
    <property type="match status" value="1"/>
</dbReference>
<dbReference type="RefSeq" id="WP_114955370.1">
    <property type="nucleotide sequence ID" value="NZ_JBHSJF010000001.1"/>
</dbReference>
<comment type="caution">
    <text evidence="4">The sequence shown here is derived from an EMBL/GenBank/DDBJ whole genome shotgun (WGS) entry which is preliminary data.</text>
</comment>
<evidence type="ECO:0000313" key="5">
    <source>
        <dbReference type="Proteomes" id="UP001595796"/>
    </source>
</evidence>
<reference evidence="5" key="1">
    <citation type="journal article" date="2019" name="Int. J. Syst. Evol. Microbiol.">
        <title>The Global Catalogue of Microorganisms (GCM) 10K type strain sequencing project: providing services to taxonomists for standard genome sequencing and annotation.</title>
        <authorList>
            <consortium name="The Broad Institute Genomics Platform"/>
            <consortium name="The Broad Institute Genome Sequencing Center for Infectious Disease"/>
            <person name="Wu L."/>
            <person name="Ma J."/>
        </authorList>
    </citation>
    <scope>NUCLEOTIDE SEQUENCE [LARGE SCALE GENOMIC DNA]</scope>
    <source>
        <strain evidence="5">CGMCC 1.16444</strain>
    </source>
</reference>
<name>A0ABV9YXM2_9HYPH</name>
<dbReference type="EMBL" id="JBHSJF010000001">
    <property type="protein sequence ID" value="MFC5066591.1"/>
    <property type="molecule type" value="Genomic_DNA"/>
</dbReference>
<accession>A0ABV9YXM2</accession>
<dbReference type="GO" id="GO:0016787">
    <property type="term" value="F:hydrolase activity"/>
    <property type="evidence" value="ECO:0007669"/>
    <property type="project" value="UniProtKB-KW"/>
</dbReference>
<evidence type="ECO:0000259" key="3">
    <source>
        <dbReference type="Pfam" id="PF01557"/>
    </source>
</evidence>
<dbReference type="Gene3D" id="3.90.850.10">
    <property type="entry name" value="Fumarylacetoacetase-like, C-terminal domain"/>
    <property type="match status" value="1"/>
</dbReference>
<evidence type="ECO:0000313" key="4">
    <source>
        <dbReference type="EMBL" id="MFC5066591.1"/>
    </source>
</evidence>
<evidence type="ECO:0000256" key="1">
    <source>
        <dbReference type="ARBA" id="ARBA00010211"/>
    </source>
</evidence>
<keyword evidence="4" id="KW-0378">Hydrolase</keyword>
<dbReference type="InterPro" id="IPR036663">
    <property type="entry name" value="Fumarylacetoacetase_C_sf"/>
</dbReference>
<dbReference type="SUPFAM" id="SSF56529">
    <property type="entry name" value="FAH"/>
    <property type="match status" value="1"/>
</dbReference>
<protein>
    <submittedName>
        <fullName evidence="4">Fumarylacetoacetate hydrolase family protein</fullName>
    </submittedName>
</protein>
<organism evidence="4 5">
    <name type="scientific">Flaviflagellibacter deserti</name>
    <dbReference type="NCBI Taxonomy" id="2267266"/>
    <lineage>
        <taxon>Bacteria</taxon>
        <taxon>Pseudomonadati</taxon>
        <taxon>Pseudomonadota</taxon>
        <taxon>Alphaproteobacteria</taxon>
        <taxon>Hyphomicrobiales</taxon>
        <taxon>Flaviflagellibacter</taxon>
    </lineage>
</organism>
<dbReference type="InterPro" id="IPR011234">
    <property type="entry name" value="Fumarylacetoacetase-like_C"/>
</dbReference>
<sequence>MHFATYRTSTGEKVGVVQADAVFALSDLVSDAPEDMIGVIKAGAELLAKVKAALPRQGVGIPLASVELLPPVPRPGKVLCLGLNYALHAKEGGNPIPDYPSLFIRLQSTLVAPNAPIIRPTVSEELDYECELTIVIGKTAHDVPEEQALDYVFGYTIMNDVSVRDFQRKTTQWTAGKNFDGTGPLGPVIATADSLPPGARGLRISTRLNGTTMQDSDTSDMIFSVARTVSLLSQITTLEPGDVIATGTPSGVGYARKPPVWMKPGDVVEVEVEGIGVLRNPVAEAS</sequence>
<dbReference type="PANTHER" id="PTHR42796:SF4">
    <property type="entry name" value="FUMARYLACETOACETATE HYDROLASE DOMAIN-CONTAINING PROTEIN 2A"/>
    <property type="match status" value="1"/>
</dbReference>
<dbReference type="Proteomes" id="UP001595796">
    <property type="component" value="Unassembled WGS sequence"/>
</dbReference>
<gene>
    <name evidence="4" type="ORF">ACFPFW_01015</name>
</gene>
<dbReference type="PANTHER" id="PTHR42796">
    <property type="entry name" value="FUMARYLACETOACETATE HYDROLASE DOMAIN-CONTAINING PROTEIN 2A-RELATED"/>
    <property type="match status" value="1"/>
</dbReference>